<dbReference type="PANTHER" id="PTHR44942">
    <property type="entry name" value="METHYLTRANSF_11 DOMAIN-CONTAINING PROTEIN"/>
    <property type="match status" value="1"/>
</dbReference>
<dbReference type="SUPFAM" id="SSF53335">
    <property type="entry name" value="S-adenosyl-L-methionine-dependent methyltransferases"/>
    <property type="match status" value="1"/>
</dbReference>
<dbReference type="Proteomes" id="UP001551482">
    <property type="component" value="Unassembled WGS sequence"/>
</dbReference>
<dbReference type="CDD" id="cd02440">
    <property type="entry name" value="AdoMet_MTases"/>
    <property type="match status" value="1"/>
</dbReference>
<accession>A0ABV3DE33</accession>
<dbReference type="GO" id="GO:0032259">
    <property type="term" value="P:methylation"/>
    <property type="evidence" value="ECO:0007669"/>
    <property type="project" value="UniProtKB-KW"/>
</dbReference>
<comment type="caution">
    <text evidence="5">The sequence shown here is derived from an EMBL/GenBank/DDBJ whole genome shotgun (WGS) entry which is preliminary data.</text>
</comment>
<evidence type="ECO:0000256" key="2">
    <source>
        <dbReference type="ARBA" id="ARBA00022603"/>
    </source>
</evidence>
<keyword evidence="2 5" id="KW-0489">Methyltransferase</keyword>
<evidence type="ECO:0000256" key="3">
    <source>
        <dbReference type="ARBA" id="ARBA00022679"/>
    </source>
</evidence>
<organism evidence="5 6">
    <name type="scientific">Streptodolium elevatio</name>
    <dbReference type="NCBI Taxonomy" id="3157996"/>
    <lineage>
        <taxon>Bacteria</taxon>
        <taxon>Bacillati</taxon>
        <taxon>Actinomycetota</taxon>
        <taxon>Actinomycetes</taxon>
        <taxon>Kitasatosporales</taxon>
        <taxon>Streptomycetaceae</taxon>
        <taxon>Streptodolium</taxon>
    </lineage>
</organism>
<comment type="similarity">
    <text evidence="1">Belongs to the methyltransferase superfamily.</text>
</comment>
<gene>
    <name evidence="5" type="ORF">AB0C36_08295</name>
</gene>
<reference evidence="5 6" key="1">
    <citation type="submission" date="2024-06" db="EMBL/GenBank/DDBJ databases">
        <title>The Natural Products Discovery Center: Release of the First 8490 Sequenced Strains for Exploring Actinobacteria Biosynthetic Diversity.</title>
        <authorList>
            <person name="Kalkreuter E."/>
            <person name="Kautsar S.A."/>
            <person name="Yang D."/>
            <person name="Bader C.D."/>
            <person name="Teijaro C.N."/>
            <person name="Fluegel L."/>
            <person name="Davis C.M."/>
            <person name="Simpson J.R."/>
            <person name="Lauterbach L."/>
            <person name="Steele A.D."/>
            <person name="Gui C."/>
            <person name="Meng S."/>
            <person name="Li G."/>
            <person name="Viehrig K."/>
            <person name="Ye F."/>
            <person name="Su P."/>
            <person name="Kiefer A.F."/>
            <person name="Nichols A."/>
            <person name="Cepeda A.J."/>
            <person name="Yan W."/>
            <person name="Fan B."/>
            <person name="Jiang Y."/>
            <person name="Adhikari A."/>
            <person name="Zheng C.-J."/>
            <person name="Schuster L."/>
            <person name="Cowan T.M."/>
            <person name="Smanski M.J."/>
            <person name="Chevrette M.G."/>
            <person name="De Carvalho L.P.S."/>
            <person name="Shen B."/>
        </authorList>
    </citation>
    <scope>NUCLEOTIDE SEQUENCE [LARGE SCALE GENOMIC DNA]</scope>
    <source>
        <strain evidence="5 6">NPDC048946</strain>
    </source>
</reference>
<name>A0ABV3DE33_9ACTN</name>
<proteinExistence type="inferred from homology"/>
<dbReference type="RefSeq" id="WP_358351060.1">
    <property type="nucleotide sequence ID" value="NZ_JBEZFP010000014.1"/>
</dbReference>
<dbReference type="InterPro" id="IPR029063">
    <property type="entry name" value="SAM-dependent_MTases_sf"/>
</dbReference>
<dbReference type="Pfam" id="PF08241">
    <property type="entry name" value="Methyltransf_11"/>
    <property type="match status" value="1"/>
</dbReference>
<dbReference type="GO" id="GO:0008168">
    <property type="term" value="F:methyltransferase activity"/>
    <property type="evidence" value="ECO:0007669"/>
    <property type="project" value="UniProtKB-KW"/>
</dbReference>
<dbReference type="PANTHER" id="PTHR44942:SF4">
    <property type="entry name" value="METHYLTRANSFERASE TYPE 11 DOMAIN-CONTAINING PROTEIN"/>
    <property type="match status" value="1"/>
</dbReference>
<keyword evidence="3" id="KW-0808">Transferase</keyword>
<sequence length="264" mass="28090">MNGDGTRPGAWLTPEAATTFGAAASAYAAHRPGYPRDAVRWALGDAYRPGMRVLDLAAGTGKVSEALAGLPVEVVAVDPDPAMLAELRRSLPGRPALRGSAERIPLADAGFDAVLVGQAFHWFDQVAAMAEIRRVLRPGGLLAAMWNVWDDGGDWVRGLADVSGNQITVSGWLRHADVPRHPAFLPPVRAEFRHTPTQTVESILAMVSTYSYVIALADDQRAAFTDRVEAYLRTATAPPGHAFAIPHVTSVVRTAAAPVAGDRS</sequence>
<feature type="domain" description="Methyltransferase type 11" evidence="4">
    <location>
        <begin position="54"/>
        <end position="143"/>
    </location>
</feature>
<dbReference type="Gene3D" id="3.40.50.150">
    <property type="entry name" value="Vaccinia Virus protein VP39"/>
    <property type="match status" value="1"/>
</dbReference>
<dbReference type="EMBL" id="JBEZFP010000014">
    <property type="protein sequence ID" value="MEU8133492.1"/>
    <property type="molecule type" value="Genomic_DNA"/>
</dbReference>
<evidence type="ECO:0000256" key="1">
    <source>
        <dbReference type="ARBA" id="ARBA00008361"/>
    </source>
</evidence>
<dbReference type="InterPro" id="IPR013216">
    <property type="entry name" value="Methyltransf_11"/>
</dbReference>
<evidence type="ECO:0000313" key="6">
    <source>
        <dbReference type="Proteomes" id="UP001551482"/>
    </source>
</evidence>
<keyword evidence="6" id="KW-1185">Reference proteome</keyword>
<evidence type="ECO:0000313" key="5">
    <source>
        <dbReference type="EMBL" id="MEU8133492.1"/>
    </source>
</evidence>
<evidence type="ECO:0000259" key="4">
    <source>
        <dbReference type="Pfam" id="PF08241"/>
    </source>
</evidence>
<dbReference type="InterPro" id="IPR051052">
    <property type="entry name" value="Diverse_substrate_MTase"/>
</dbReference>
<protein>
    <submittedName>
        <fullName evidence="5">Class I SAM-dependent methyltransferase</fullName>
    </submittedName>
</protein>